<keyword evidence="2" id="KW-1185">Reference proteome</keyword>
<reference evidence="1 2" key="1">
    <citation type="journal article" date="2023" name="Sci. Data">
        <title>Genome assembly of the Korean intertidal mud-creeper Batillaria attramentaria.</title>
        <authorList>
            <person name="Patra A.K."/>
            <person name="Ho P.T."/>
            <person name="Jun S."/>
            <person name="Lee S.J."/>
            <person name="Kim Y."/>
            <person name="Won Y.J."/>
        </authorList>
    </citation>
    <scope>NUCLEOTIDE SEQUENCE [LARGE SCALE GENOMIC DNA]</scope>
    <source>
        <strain evidence="1">Wonlab-2016</strain>
    </source>
</reference>
<dbReference type="EMBL" id="JACVVK020000016">
    <property type="protein sequence ID" value="KAK7504135.1"/>
    <property type="molecule type" value="Genomic_DNA"/>
</dbReference>
<name>A0ABD0LY79_9CAEN</name>
<dbReference type="AlphaFoldDB" id="A0ABD0LY79"/>
<dbReference type="Proteomes" id="UP001519460">
    <property type="component" value="Unassembled WGS sequence"/>
</dbReference>
<accession>A0ABD0LY79</accession>
<protein>
    <submittedName>
        <fullName evidence="1">Uncharacterized protein</fullName>
    </submittedName>
</protein>
<evidence type="ECO:0000313" key="1">
    <source>
        <dbReference type="EMBL" id="KAK7504135.1"/>
    </source>
</evidence>
<comment type="caution">
    <text evidence="1">The sequence shown here is derived from an EMBL/GenBank/DDBJ whole genome shotgun (WGS) entry which is preliminary data.</text>
</comment>
<proteinExistence type="predicted"/>
<sequence>MDPIVHNSLRLCLLLEDAANADHIKENHSIALRRVMNCKCTPEDIRSDVQQTVLPKYAADNYRVCVTSNPMLSS</sequence>
<gene>
    <name evidence="1" type="ORF">BaRGS_00004439</name>
</gene>
<organism evidence="1 2">
    <name type="scientific">Batillaria attramentaria</name>
    <dbReference type="NCBI Taxonomy" id="370345"/>
    <lineage>
        <taxon>Eukaryota</taxon>
        <taxon>Metazoa</taxon>
        <taxon>Spiralia</taxon>
        <taxon>Lophotrochozoa</taxon>
        <taxon>Mollusca</taxon>
        <taxon>Gastropoda</taxon>
        <taxon>Caenogastropoda</taxon>
        <taxon>Sorbeoconcha</taxon>
        <taxon>Cerithioidea</taxon>
        <taxon>Batillariidae</taxon>
        <taxon>Batillaria</taxon>
    </lineage>
</organism>
<evidence type="ECO:0000313" key="2">
    <source>
        <dbReference type="Proteomes" id="UP001519460"/>
    </source>
</evidence>